<feature type="domain" description="AB hydrolase-1" evidence="1">
    <location>
        <begin position="25"/>
        <end position="250"/>
    </location>
</feature>
<dbReference type="GO" id="GO:0016787">
    <property type="term" value="F:hydrolase activity"/>
    <property type="evidence" value="ECO:0007669"/>
    <property type="project" value="UniProtKB-KW"/>
</dbReference>
<keyword evidence="2" id="KW-0378">Hydrolase</keyword>
<dbReference type="PANTHER" id="PTHR43798:SF33">
    <property type="entry name" value="HYDROLASE, PUTATIVE (AFU_ORTHOLOGUE AFUA_2G14860)-RELATED"/>
    <property type="match status" value="1"/>
</dbReference>
<dbReference type="PANTHER" id="PTHR43798">
    <property type="entry name" value="MONOACYLGLYCEROL LIPASE"/>
    <property type="match status" value="1"/>
</dbReference>
<dbReference type="RefSeq" id="WP_144939499.1">
    <property type="nucleotide sequence ID" value="NZ_JBHTIU010000078.1"/>
</dbReference>
<sequence length="267" mass="29205">MHKAQLRTLGQKVELAYEDRGQGHAVVLLHGFCGSSQYWKFIAPALENGYRLIIPDLRGHGQSSVPEGPYLMETMAEDIAELLEQLEIEKAVLFGHSMGGYVTAAFAGKHPDKLAGCGLIHSTALPDNEEGKRKRSDNMEAIRQRGMNAFAGELIPKLFAKAHLESMSREVESMTAIGQATHPDGAIRSLQGMRERTDRTMVLRMAEVPVLLVAGAEDQIVLPDKTFSVEGDNISTFLLDGAAHMGMIEAPSLLADRMKAFLSQIYG</sequence>
<organism evidence="2 3">
    <name type="scientific">Paenibacillus residui</name>
    <dbReference type="NCBI Taxonomy" id="629724"/>
    <lineage>
        <taxon>Bacteria</taxon>
        <taxon>Bacillati</taxon>
        <taxon>Bacillota</taxon>
        <taxon>Bacilli</taxon>
        <taxon>Bacillales</taxon>
        <taxon>Paenibacillaceae</taxon>
        <taxon>Paenibacillus</taxon>
    </lineage>
</organism>
<name>A0ABW3DCW9_9BACL</name>
<comment type="caution">
    <text evidence="2">The sequence shown here is derived from an EMBL/GenBank/DDBJ whole genome shotgun (WGS) entry which is preliminary data.</text>
</comment>
<keyword evidence="3" id="KW-1185">Reference proteome</keyword>
<evidence type="ECO:0000259" key="1">
    <source>
        <dbReference type="Pfam" id="PF00561"/>
    </source>
</evidence>
<dbReference type="EMBL" id="JBHTIU010000078">
    <property type="protein sequence ID" value="MFD0871335.1"/>
    <property type="molecule type" value="Genomic_DNA"/>
</dbReference>
<dbReference type="Pfam" id="PF00561">
    <property type="entry name" value="Abhydrolase_1"/>
    <property type="match status" value="1"/>
</dbReference>
<gene>
    <name evidence="2" type="ORF">ACFQ03_19540</name>
</gene>
<proteinExistence type="predicted"/>
<dbReference type="Proteomes" id="UP001597120">
    <property type="component" value="Unassembled WGS sequence"/>
</dbReference>
<dbReference type="InterPro" id="IPR050266">
    <property type="entry name" value="AB_hydrolase_sf"/>
</dbReference>
<dbReference type="InterPro" id="IPR000073">
    <property type="entry name" value="AB_hydrolase_1"/>
</dbReference>
<dbReference type="SUPFAM" id="SSF53474">
    <property type="entry name" value="alpha/beta-Hydrolases"/>
    <property type="match status" value="1"/>
</dbReference>
<dbReference type="InterPro" id="IPR029058">
    <property type="entry name" value="AB_hydrolase_fold"/>
</dbReference>
<evidence type="ECO:0000313" key="3">
    <source>
        <dbReference type="Proteomes" id="UP001597120"/>
    </source>
</evidence>
<dbReference type="Gene3D" id="3.40.50.1820">
    <property type="entry name" value="alpha/beta hydrolase"/>
    <property type="match status" value="1"/>
</dbReference>
<evidence type="ECO:0000313" key="2">
    <source>
        <dbReference type="EMBL" id="MFD0871335.1"/>
    </source>
</evidence>
<dbReference type="PRINTS" id="PR00111">
    <property type="entry name" value="ABHYDROLASE"/>
</dbReference>
<accession>A0ABW3DCW9</accession>
<protein>
    <submittedName>
        <fullName evidence="2">Alpha/beta fold hydrolase</fullName>
    </submittedName>
</protein>
<reference evidence="3" key="1">
    <citation type="journal article" date="2019" name="Int. J. Syst. Evol. Microbiol.">
        <title>The Global Catalogue of Microorganisms (GCM) 10K type strain sequencing project: providing services to taxonomists for standard genome sequencing and annotation.</title>
        <authorList>
            <consortium name="The Broad Institute Genomics Platform"/>
            <consortium name="The Broad Institute Genome Sequencing Center for Infectious Disease"/>
            <person name="Wu L."/>
            <person name="Ma J."/>
        </authorList>
    </citation>
    <scope>NUCLEOTIDE SEQUENCE [LARGE SCALE GENOMIC DNA]</scope>
    <source>
        <strain evidence="3">CCUG 57263</strain>
    </source>
</reference>